<evidence type="ECO:0000313" key="3">
    <source>
        <dbReference type="Proteomes" id="UP001303222"/>
    </source>
</evidence>
<accession>A0AAN6SJQ1</accession>
<comment type="caution">
    <text evidence="2">The sequence shown here is derived from an EMBL/GenBank/DDBJ whole genome shotgun (WGS) entry which is preliminary data.</text>
</comment>
<evidence type="ECO:0000259" key="1">
    <source>
        <dbReference type="Pfam" id="PF23584"/>
    </source>
</evidence>
<dbReference type="EMBL" id="MU859068">
    <property type="protein sequence ID" value="KAK3956165.1"/>
    <property type="molecule type" value="Genomic_DNA"/>
</dbReference>
<protein>
    <recommendedName>
        <fullName evidence="1">DUF7136 domain-containing protein</fullName>
    </recommendedName>
</protein>
<name>A0AAN6SJQ1_9PEZI</name>
<reference evidence="2" key="2">
    <citation type="submission" date="2023-06" db="EMBL/GenBank/DDBJ databases">
        <authorList>
            <consortium name="Lawrence Berkeley National Laboratory"/>
            <person name="Mondo S.J."/>
            <person name="Hensen N."/>
            <person name="Bonometti L."/>
            <person name="Westerberg I."/>
            <person name="Brannstrom I.O."/>
            <person name="Guillou S."/>
            <person name="Cros-Aarteil S."/>
            <person name="Calhoun S."/>
            <person name="Haridas S."/>
            <person name="Kuo A."/>
            <person name="Pangilinan J."/>
            <person name="Riley R."/>
            <person name="Labutti K."/>
            <person name="Andreopoulos B."/>
            <person name="Lipzen A."/>
            <person name="Chen C."/>
            <person name="Yanf M."/>
            <person name="Daum C."/>
            <person name="Ng V."/>
            <person name="Clum A."/>
            <person name="Steindorff A."/>
            <person name="Ohm R."/>
            <person name="Martin F."/>
            <person name="Silar P."/>
            <person name="Natvig D."/>
            <person name="Lalanne C."/>
            <person name="Gautier V."/>
            <person name="Ament-Velasquez S.L."/>
            <person name="Kruys A."/>
            <person name="Hutchinson M.I."/>
            <person name="Powell A.J."/>
            <person name="Barry K."/>
            <person name="Miller A.N."/>
            <person name="Grigoriev I.V."/>
            <person name="Debuchy R."/>
            <person name="Gladieux P."/>
            <person name="Thoren M.H."/>
            <person name="Johannesson H."/>
        </authorList>
    </citation>
    <scope>NUCLEOTIDE SEQUENCE</scope>
    <source>
        <strain evidence="2">CBS 626.80</strain>
    </source>
</reference>
<evidence type="ECO:0000313" key="2">
    <source>
        <dbReference type="EMBL" id="KAK3956165.1"/>
    </source>
</evidence>
<feature type="domain" description="DUF7136" evidence="1">
    <location>
        <begin position="88"/>
        <end position="308"/>
    </location>
</feature>
<proteinExistence type="predicted"/>
<gene>
    <name evidence="2" type="ORF">QBC32DRAFT_331592</name>
</gene>
<reference evidence="2" key="1">
    <citation type="journal article" date="2023" name="Mol. Phylogenet. Evol.">
        <title>Genome-scale phylogeny and comparative genomics of the fungal order Sordariales.</title>
        <authorList>
            <person name="Hensen N."/>
            <person name="Bonometti L."/>
            <person name="Westerberg I."/>
            <person name="Brannstrom I.O."/>
            <person name="Guillou S."/>
            <person name="Cros-Aarteil S."/>
            <person name="Calhoun S."/>
            <person name="Haridas S."/>
            <person name="Kuo A."/>
            <person name="Mondo S."/>
            <person name="Pangilinan J."/>
            <person name="Riley R."/>
            <person name="LaButti K."/>
            <person name="Andreopoulos B."/>
            <person name="Lipzen A."/>
            <person name="Chen C."/>
            <person name="Yan M."/>
            <person name="Daum C."/>
            <person name="Ng V."/>
            <person name="Clum A."/>
            <person name="Steindorff A."/>
            <person name="Ohm R.A."/>
            <person name="Martin F."/>
            <person name="Silar P."/>
            <person name="Natvig D.O."/>
            <person name="Lalanne C."/>
            <person name="Gautier V."/>
            <person name="Ament-Velasquez S.L."/>
            <person name="Kruys A."/>
            <person name="Hutchinson M.I."/>
            <person name="Powell A.J."/>
            <person name="Barry K."/>
            <person name="Miller A.N."/>
            <person name="Grigoriev I.V."/>
            <person name="Debuchy R."/>
            <person name="Gladieux P."/>
            <person name="Hiltunen Thoren M."/>
            <person name="Johannesson H."/>
        </authorList>
    </citation>
    <scope>NUCLEOTIDE SEQUENCE</scope>
    <source>
        <strain evidence="2">CBS 626.80</strain>
    </source>
</reference>
<dbReference type="InterPro" id="IPR055560">
    <property type="entry name" value="DUF7136"/>
</dbReference>
<dbReference type="Proteomes" id="UP001303222">
    <property type="component" value="Unassembled WGS sequence"/>
</dbReference>
<dbReference type="Pfam" id="PF23584">
    <property type="entry name" value="DUF7136"/>
    <property type="match status" value="1"/>
</dbReference>
<keyword evidence="3" id="KW-1185">Reference proteome</keyword>
<dbReference type="AlphaFoldDB" id="A0AAN6SJQ1"/>
<sequence length="336" mass="36620">MPLALCLLPDWTVSSPFPPSHYVSSLEQPLRRICHSLHDIHNTTTTTTTSQLLLYLTPAAANMHIPSRATWSLVLSLISLGTVANAADSGTLEVDLLFPRNETYAPTEWIPFVFAFQNAKLAKYLAPTISYEGWNISAGANYSQGPGFSYSHNNLQWANWSSQDPYFVHHFHADLPEGIWRLDWEFWYFPCNEDWTDLTSVGDPILRNRTLHSITFTIKEGGQAVDLVAATADDKTCPKENAAAIKVTGKTRGVPPSEKMPDDTCVVVASPQPTPTPCQVKVDSVVAASMTASLRAQLCNSVNPPDDCPKDNAAQRLAVAGVACLAAAVGMFGFLA</sequence>
<organism evidence="2 3">
    <name type="scientific">Pseudoneurospora amorphoporcata</name>
    <dbReference type="NCBI Taxonomy" id="241081"/>
    <lineage>
        <taxon>Eukaryota</taxon>
        <taxon>Fungi</taxon>
        <taxon>Dikarya</taxon>
        <taxon>Ascomycota</taxon>
        <taxon>Pezizomycotina</taxon>
        <taxon>Sordariomycetes</taxon>
        <taxon>Sordariomycetidae</taxon>
        <taxon>Sordariales</taxon>
        <taxon>Sordariaceae</taxon>
        <taxon>Pseudoneurospora</taxon>
    </lineage>
</organism>